<name>A0A0A2ENF6_PORCN</name>
<dbReference type="AlphaFoldDB" id="A0A0A2ENF6"/>
<keyword evidence="5" id="KW-0812">Transmembrane</keyword>
<dbReference type="Gene3D" id="2.40.420.20">
    <property type="match status" value="1"/>
</dbReference>
<dbReference type="InterPro" id="IPR006143">
    <property type="entry name" value="RND_pump_MFP"/>
</dbReference>
<proteinExistence type="inferred from homology"/>
<gene>
    <name evidence="7" type="ORF">HQ35_07980</name>
</gene>
<feature type="coiled-coil region" evidence="4">
    <location>
        <begin position="136"/>
        <end position="172"/>
    </location>
</feature>
<dbReference type="SUPFAM" id="SSF111369">
    <property type="entry name" value="HlyD-like secretion proteins"/>
    <property type="match status" value="1"/>
</dbReference>
<comment type="similarity">
    <text evidence="2">Belongs to the membrane fusion protein (MFP) (TC 8.A.1) family.</text>
</comment>
<dbReference type="InterPro" id="IPR050465">
    <property type="entry name" value="UPF0194_transport"/>
</dbReference>
<comment type="caution">
    <text evidence="7">The sequence shown here is derived from an EMBL/GenBank/DDBJ whole genome shotgun (WGS) entry which is preliminary data.</text>
</comment>
<evidence type="ECO:0000313" key="8">
    <source>
        <dbReference type="Proteomes" id="UP000030125"/>
    </source>
</evidence>
<dbReference type="STRING" id="36874.HQ34_00250"/>
<dbReference type="RefSeq" id="WP_036852321.1">
    <property type="nucleotide sequence ID" value="NZ_JQJD01000051.1"/>
</dbReference>
<accession>A0A0A2ENF6</accession>
<sequence>MDTKIEKKKGFSRKHIIYLSGGVLVLSAILWSLFGISGKSQKVERDSLHIVSVRRGSFHDYIRVDGRVQPFSTIQVSAIEGGVVEETLVEEGAMVKKGQVLVRLANPSLSLSILDSEAQLAEKQNFLRNTQVTMEQDKLNLRRERLQVELDIERKKRKADQYEQLYKEELCSREEYLQAKEDYDFSRRSGRLISDRQLQDSIYRGIQVDQMEESLHNMRRNLQLVRQRIDNLDIKAPADGQLGLLDVEIGQMIHAGTKVGQVHVLSNYKVEAMIDEHYIDRVRADLHATCERQGQPYELRVRKVFPDVRDKNFKTEFVFVGEKPENIRTGQTYHVSLELGQPSEALLIPRGAFYGDTGGRWIFVITKDGKRAVRREVSIGRQNPEYYEVLSGLDPDEEVIVSSYRAFEQAVELIIK</sequence>
<keyword evidence="5" id="KW-1133">Transmembrane helix</keyword>
<dbReference type="GO" id="GO:0016020">
    <property type="term" value="C:membrane"/>
    <property type="evidence" value="ECO:0007669"/>
    <property type="project" value="InterPro"/>
</dbReference>
<dbReference type="GO" id="GO:0022857">
    <property type="term" value="F:transmembrane transporter activity"/>
    <property type="evidence" value="ECO:0007669"/>
    <property type="project" value="InterPro"/>
</dbReference>
<dbReference type="eggNOG" id="COG0845">
    <property type="taxonomic scope" value="Bacteria"/>
</dbReference>
<dbReference type="EMBL" id="JQJD01000051">
    <property type="protein sequence ID" value="KGN79232.1"/>
    <property type="molecule type" value="Genomic_DNA"/>
</dbReference>
<feature type="transmembrane region" description="Helical" evidence="5">
    <location>
        <begin position="16"/>
        <end position="34"/>
    </location>
</feature>
<dbReference type="PANTHER" id="PTHR32347:SF23">
    <property type="entry name" value="BLL5650 PROTEIN"/>
    <property type="match status" value="1"/>
</dbReference>
<evidence type="ECO:0000256" key="4">
    <source>
        <dbReference type="SAM" id="Coils"/>
    </source>
</evidence>
<keyword evidence="5" id="KW-0472">Membrane</keyword>
<keyword evidence="3 4" id="KW-0175">Coiled coil</keyword>
<evidence type="ECO:0000259" key="6">
    <source>
        <dbReference type="Pfam" id="PF25967"/>
    </source>
</evidence>
<evidence type="ECO:0000256" key="1">
    <source>
        <dbReference type="ARBA" id="ARBA00004196"/>
    </source>
</evidence>
<evidence type="ECO:0000256" key="2">
    <source>
        <dbReference type="ARBA" id="ARBA00009477"/>
    </source>
</evidence>
<dbReference type="Proteomes" id="UP000030125">
    <property type="component" value="Unassembled WGS sequence"/>
</dbReference>
<dbReference type="InterPro" id="IPR058627">
    <property type="entry name" value="MdtA-like_C"/>
</dbReference>
<dbReference type="Pfam" id="PF25967">
    <property type="entry name" value="RND-MFP_C"/>
    <property type="match status" value="1"/>
</dbReference>
<feature type="domain" description="Multidrug resistance protein MdtA-like C-terminal permuted SH3" evidence="6">
    <location>
        <begin position="345"/>
        <end position="402"/>
    </location>
</feature>
<evidence type="ECO:0000256" key="5">
    <source>
        <dbReference type="SAM" id="Phobius"/>
    </source>
</evidence>
<evidence type="ECO:0000256" key="3">
    <source>
        <dbReference type="ARBA" id="ARBA00023054"/>
    </source>
</evidence>
<protein>
    <submittedName>
        <fullName evidence="7">ABC transporter permease</fullName>
    </submittedName>
</protein>
<dbReference type="OrthoDB" id="1957187at2"/>
<dbReference type="Gene3D" id="2.40.50.100">
    <property type="match status" value="1"/>
</dbReference>
<dbReference type="PANTHER" id="PTHR32347">
    <property type="entry name" value="EFFLUX SYSTEM COMPONENT YKNX-RELATED"/>
    <property type="match status" value="1"/>
</dbReference>
<keyword evidence="8" id="KW-1185">Reference proteome</keyword>
<comment type="subcellular location">
    <subcellularLocation>
        <location evidence="1">Cell envelope</location>
    </subcellularLocation>
</comment>
<dbReference type="Gene3D" id="1.10.287.470">
    <property type="entry name" value="Helix hairpin bin"/>
    <property type="match status" value="1"/>
</dbReference>
<dbReference type="NCBIfam" id="TIGR01730">
    <property type="entry name" value="RND_mfp"/>
    <property type="match status" value="1"/>
</dbReference>
<evidence type="ECO:0000313" key="7">
    <source>
        <dbReference type="EMBL" id="KGN79232.1"/>
    </source>
</evidence>
<dbReference type="Gene3D" id="2.40.30.170">
    <property type="match status" value="1"/>
</dbReference>
<dbReference type="GO" id="GO:0030313">
    <property type="term" value="C:cell envelope"/>
    <property type="evidence" value="ECO:0007669"/>
    <property type="project" value="UniProtKB-SubCell"/>
</dbReference>
<organism evidence="7 8">
    <name type="scientific">Porphyromonas cangingivalis</name>
    <dbReference type="NCBI Taxonomy" id="36874"/>
    <lineage>
        <taxon>Bacteria</taxon>
        <taxon>Pseudomonadati</taxon>
        <taxon>Bacteroidota</taxon>
        <taxon>Bacteroidia</taxon>
        <taxon>Bacteroidales</taxon>
        <taxon>Porphyromonadaceae</taxon>
        <taxon>Porphyromonas</taxon>
    </lineage>
</organism>
<feature type="coiled-coil region" evidence="4">
    <location>
        <begin position="208"/>
        <end position="235"/>
    </location>
</feature>
<reference evidence="7 8" key="1">
    <citation type="submission" date="2014-08" db="EMBL/GenBank/DDBJ databases">
        <title>Porphyromonas cangingivalis strain:COT-109_OH1386 Genome sequencing.</title>
        <authorList>
            <person name="Wallis C."/>
            <person name="Deusch O."/>
            <person name="O'Flynn C."/>
            <person name="Davis I."/>
            <person name="Jospin G."/>
            <person name="Darling A.E."/>
            <person name="Coil D.A."/>
            <person name="Alexiev A."/>
            <person name="Horsfall A."/>
            <person name="Kirkwood N."/>
            <person name="Harris S."/>
            <person name="Eisen J.A."/>
        </authorList>
    </citation>
    <scope>NUCLEOTIDE SEQUENCE [LARGE SCALE GENOMIC DNA]</scope>
    <source>
        <strain evidence="8">COT-109 OH1386</strain>
    </source>
</reference>